<dbReference type="GO" id="GO:0016787">
    <property type="term" value="F:hydrolase activity"/>
    <property type="evidence" value="ECO:0007669"/>
    <property type="project" value="UniProtKB-KW"/>
</dbReference>
<dbReference type="AlphaFoldDB" id="A0ABD5YTD9"/>
<feature type="domain" description="Amidohydrolase 3" evidence="1">
    <location>
        <begin position="53"/>
        <end position="514"/>
    </location>
</feature>
<dbReference type="EC" id="3.5.-.-" evidence="2"/>
<evidence type="ECO:0000313" key="3">
    <source>
        <dbReference type="Proteomes" id="UP001596417"/>
    </source>
</evidence>
<dbReference type="InterPro" id="IPR033932">
    <property type="entry name" value="YtcJ-like"/>
</dbReference>
<reference evidence="2 3" key="1">
    <citation type="journal article" date="2019" name="Int. J. Syst. Evol. Microbiol.">
        <title>The Global Catalogue of Microorganisms (GCM) 10K type strain sequencing project: providing services to taxonomists for standard genome sequencing and annotation.</title>
        <authorList>
            <consortium name="The Broad Institute Genomics Platform"/>
            <consortium name="The Broad Institute Genome Sequencing Center for Infectious Disease"/>
            <person name="Wu L."/>
            <person name="Ma J."/>
        </authorList>
    </citation>
    <scope>NUCLEOTIDE SEQUENCE [LARGE SCALE GENOMIC DNA]</scope>
    <source>
        <strain evidence="2 3">RDMS1</strain>
    </source>
</reference>
<gene>
    <name evidence="2" type="ORF">ACFQL7_16560</name>
</gene>
<accession>A0ABD5YTD9</accession>
<dbReference type="Gene3D" id="3.20.20.140">
    <property type="entry name" value="Metal-dependent hydrolases"/>
    <property type="match status" value="1"/>
</dbReference>
<comment type="caution">
    <text evidence="2">The sequence shown here is derived from an EMBL/GenBank/DDBJ whole genome shotgun (WGS) entry which is preliminary data.</text>
</comment>
<dbReference type="Gene3D" id="3.10.310.70">
    <property type="match status" value="1"/>
</dbReference>
<evidence type="ECO:0000259" key="1">
    <source>
        <dbReference type="Pfam" id="PF07969"/>
    </source>
</evidence>
<dbReference type="SUPFAM" id="SSF51338">
    <property type="entry name" value="Composite domain of metallo-dependent hydrolases"/>
    <property type="match status" value="1"/>
</dbReference>
<dbReference type="CDD" id="cd01300">
    <property type="entry name" value="YtcJ_like"/>
    <property type="match status" value="1"/>
</dbReference>
<keyword evidence="2" id="KW-0378">Hydrolase</keyword>
<dbReference type="Pfam" id="PF07969">
    <property type="entry name" value="Amidohydro_3"/>
    <property type="match status" value="1"/>
</dbReference>
<dbReference type="InterPro" id="IPR011059">
    <property type="entry name" value="Metal-dep_hydrolase_composite"/>
</dbReference>
<sequence>MTDAADCIIINAEIHTLTTPDETHEALAIRDGEIIRIDGNYEIEFLEGVDTTVIDLDGDILLPGFIDAHTHMEMVGRYLVYTDLSGATSAEEAVSLLREDQSNDDHDQKYDNESEWILGYRYDESDWDERRYLTREDLDQVSETRPIAAFREDMHTASLNSVAVDRYASEMPADDVRTSEGEPTGVVSEDALSVIYQETNPDHDEMRALITAACDRANKLGITGVHDMVRQSNAPRVYRELDSKGKLDLRVRINYWSDHLNALCDVGSTTNHGSEFVRVGGIKSFTDGSIGARTAKLSEPYENGGTGQWVVDPEELHELVQQADEAEFQFIAHAIGDAAIEAVLDAYDAAATREHRARIEHAELSTDELIERFADSDIVASVQPNFLKWAREGGLYEERLGRERADETNRYRALLDAGVPLAFGSDCMPLDPLFGIQQAVTAPAEEQRLTVTEALRAYTNGAAYAGFDENRLGTIEVGARADFVALDQSPWAIDPDQIADINVTTTIVDGTVVYRNRGN</sequence>
<evidence type="ECO:0000313" key="2">
    <source>
        <dbReference type="EMBL" id="MFC7191254.1"/>
    </source>
</evidence>
<organism evidence="2 3">
    <name type="scientific">Halocatena marina</name>
    <dbReference type="NCBI Taxonomy" id="2934937"/>
    <lineage>
        <taxon>Archaea</taxon>
        <taxon>Methanobacteriati</taxon>
        <taxon>Methanobacteriota</taxon>
        <taxon>Stenosarchaea group</taxon>
        <taxon>Halobacteria</taxon>
        <taxon>Halobacteriales</taxon>
        <taxon>Natronomonadaceae</taxon>
        <taxon>Halocatena</taxon>
    </lineage>
</organism>
<dbReference type="EMBL" id="JBHTAX010000001">
    <property type="protein sequence ID" value="MFC7191254.1"/>
    <property type="molecule type" value="Genomic_DNA"/>
</dbReference>
<dbReference type="Proteomes" id="UP001596417">
    <property type="component" value="Unassembled WGS sequence"/>
</dbReference>
<keyword evidence="3" id="KW-1185">Reference proteome</keyword>
<dbReference type="PANTHER" id="PTHR22642:SF2">
    <property type="entry name" value="PROTEIN LONG AFTER FAR-RED 3"/>
    <property type="match status" value="1"/>
</dbReference>
<dbReference type="PANTHER" id="PTHR22642">
    <property type="entry name" value="IMIDAZOLONEPROPIONASE"/>
    <property type="match status" value="1"/>
</dbReference>
<name>A0ABD5YTD9_9EURY</name>
<proteinExistence type="predicted"/>
<protein>
    <submittedName>
        <fullName evidence="2">Amidohydrolase</fullName>
        <ecNumber evidence="2">3.5.-.-</ecNumber>
    </submittedName>
</protein>
<dbReference type="RefSeq" id="WP_264555723.1">
    <property type="nucleotide sequence ID" value="NZ_CP109979.1"/>
</dbReference>
<dbReference type="InterPro" id="IPR013108">
    <property type="entry name" value="Amidohydro_3"/>
</dbReference>
<dbReference type="InterPro" id="IPR032466">
    <property type="entry name" value="Metal_Hydrolase"/>
</dbReference>
<dbReference type="SUPFAM" id="SSF51556">
    <property type="entry name" value="Metallo-dependent hydrolases"/>
    <property type="match status" value="1"/>
</dbReference>
<dbReference type="Gene3D" id="2.30.40.10">
    <property type="entry name" value="Urease, subunit C, domain 1"/>
    <property type="match status" value="1"/>
</dbReference>
<dbReference type="GeneID" id="76200971"/>